<dbReference type="PROSITE" id="PS51891">
    <property type="entry name" value="CENP_V_GFA"/>
    <property type="match status" value="1"/>
</dbReference>
<dbReference type="InterPro" id="IPR011057">
    <property type="entry name" value="Mss4-like_sf"/>
</dbReference>
<dbReference type="PANTHER" id="PTHR33337">
    <property type="entry name" value="GFA DOMAIN-CONTAINING PROTEIN"/>
    <property type="match status" value="1"/>
</dbReference>
<evidence type="ECO:0000256" key="3">
    <source>
        <dbReference type="ARBA" id="ARBA00022833"/>
    </source>
</evidence>
<proteinExistence type="inferred from homology"/>
<evidence type="ECO:0000313" key="7">
    <source>
        <dbReference type="Proteomes" id="UP001354971"/>
    </source>
</evidence>
<dbReference type="Pfam" id="PF04828">
    <property type="entry name" value="GFA"/>
    <property type="match status" value="1"/>
</dbReference>
<name>A0ABU7LLR2_9PROT</name>
<accession>A0ABU7LLR2</accession>
<keyword evidence="3" id="KW-0862">Zinc</keyword>
<dbReference type="PANTHER" id="PTHR33337:SF40">
    <property type="entry name" value="CENP-V_GFA DOMAIN-CONTAINING PROTEIN-RELATED"/>
    <property type="match status" value="1"/>
</dbReference>
<dbReference type="InterPro" id="IPR006913">
    <property type="entry name" value="CENP-V/GFA"/>
</dbReference>
<comment type="caution">
    <text evidence="6">The sequence shown here is derived from an EMBL/GenBank/DDBJ whole genome shotgun (WGS) entry which is preliminary data.</text>
</comment>
<gene>
    <name evidence="6" type="ORF">V0U79_00700</name>
</gene>
<evidence type="ECO:0000256" key="2">
    <source>
        <dbReference type="ARBA" id="ARBA00022723"/>
    </source>
</evidence>
<keyword evidence="4" id="KW-0456">Lyase</keyword>
<evidence type="ECO:0000256" key="4">
    <source>
        <dbReference type="ARBA" id="ARBA00023239"/>
    </source>
</evidence>
<protein>
    <submittedName>
        <fullName evidence="6">GFA family protein</fullName>
    </submittedName>
</protein>
<keyword evidence="2" id="KW-0479">Metal-binding</keyword>
<dbReference type="Gene3D" id="3.90.1590.10">
    <property type="entry name" value="glutathione-dependent formaldehyde- activating enzyme (gfa)"/>
    <property type="match status" value="1"/>
</dbReference>
<reference evidence="6 7" key="1">
    <citation type="submission" date="2024-01" db="EMBL/GenBank/DDBJ databases">
        <title>Hyphobacterium bacterium isolated from marine sediment.</title>
        <authorList>
            <person name="Zhao S."/>
        </authorList>
    </citation>
    <scope>NUCLEOTIDE SEQUENCE [LARGE SCALE GENOMIC DNA]</scope>
    <source>
        <strain evidence="7">HN65</strain>
    </source>
</reference>
<dbReference type="EMBL" id="JAZDRP010000001">
    <property type="protein sequence ID" value="MEE2524868.1"/>
    <property type="molecule type" value="Genomic_DNA"/>
</dbReference>
<evidence type="ECO:0000313" key="6">
    <source>
        <dbReference type="EMBL" id="MEE2524868.1"/>
    </source>
</evidence>
<feature type="domain" description="CENP-V/GFA" evidence="5">
    <location>
        <begin position="6"/>
        <end position="120"/>
    </location>
</feature>
<dbReference type="Proteomes" id="UP001354971">
    <property type="component" value="Unassembled WGS sequence"/>
</dbReference>
<comment type="similarity">
    <text evidence="1">Belongs to the Gfa family.</text>
</comment>
<dbReference type="SUPFAM" id="SSF51316">
    <property type="entry name" value="Mss4-like"/>
    <property type="match status" value="1"/>
</dbReference>
<evidence type="ECO:0000259" key="5">
    <source>
        <dbReference type="PROSITE" id="PS51891"/>
    </source>
</evidence>
<organism evidence="6 7">
    <name type="scientific">Hyphobacterium lacteum</name>
    <dbReference type="NCBI Taxonomy" id="3116575"/>
    <lineage>
        <taxon>Bacteria</taxon>
        <taxon>Pseudomonadati</taxon>
        <taxon>Pseudomonadota</taxon>
        <taxon>Alphaproteobacteria</taxon>
        <taxon>Maricaulales</taxon>
        <taxon>Maricaulaceae</taxon>
        <taxon>Hyphobacterium</taxon>
    </lineage>
</organism>
<sequence>MMSEPVKGSCLCGAVKFSAPLKNEHVDACHCSQCRQWGGGPFMNVMAAEAPVFEDDTHLGVYESSDWAERLFCKNCGSSLMWRMKSNPDMVAIAAFAVPLSEQADFRLQVFTDSKPAFYDFANETRKMTGAELTAAFQSGESVS</sequence>
<evidence type="ECO:0000256" key="1">
    <source>
        <dbReference type="ARBA" id="ARBA00005495"/>
    </source>
</evidence>
<dbReference type="RefSeq" id="WP_330197535.1">
    <property type="nucleotide sequence ID" value="NZ_JAZDRP010000001.1"/>
</dbReference>
<keyword evidence="7" id="KW-1185">Reference proteome</keyword>